<keyword evidence="2" id="KW-1003">Cell membrane</keyword>
<evidence type="ECO:0000256" key="7">
    <source>
        <dbReference type="ARBA" id="ARBA00022989"/>
    </source>
</evidence>
<dbReference type="CDD" id="cd11386">
    <property type="entry name" value="MCP_signal"/>
    <property type="match status" value="1"/>
</dbReference>
<keyword evidence="7 13" id="KW-1133">Transmembrane helix</keyword>
<evidence type="ECO:0000259" key="15">
    <source>
        <dbReference type="PROSITE" id="PS50885"/>
    </source>
</evidence>
<evidence type="ECO:0000256" key="10">
    <source>
        <dbReference type="ARBA" id="ARBA00029447"/>
    </source>
</evidence>
<reference evidence="16 17" key="1">
    <citation type="submission" date="2023-07" db="EMBL/GenBank/DDBJ databases">
        <title>Sorghum-associated microbial communities from plants grown in Nebraska, USA.</title>
        <authorList>
            <person name="Schachtman D."/>
        </authorList>
    </citation>
    <scope>NUCLEOTIDE SEQUENCE [LARGE SCALE GENOMIC DNA]</scope>
    <source>
        <strain evidence="16 17">BE313</strain>
    </source>
</reference>
<dbReference type="InterPro" id="IPR004089">
    <property type="entry name" value="MCPsignal_dom"/>
</dbReference>
<evidence type="ECO:0000313" key="16">
    <source>
        <dbReference type="EMBL" id="MDR7380367.1"/>
    </source>
</evidence>
<dbReference type="PANTHER" id="PTHR43531">
    <property type="entry name" value="PROTEIN ICFG"/>
    <property type="match status" value="1"/>
</dbReference>
<gene>
    <name evidence="16" type="ORF">J2X19_005070</name>
</gene>
<keyword evidence="3" id="KW-0488">Methylation</keyword>
<keyword evidence="9 11" id="KW-0807">Transducer</keyword>
<feature type="region of interest" description="Disordered" evidence="12">
    <location>
        <begin position="272"/>
        <end position="294"/>
    </location>
</feature>
<feature type="domain" description="Methyl-accepting transducer" evidence="14">
    <location>
        <begin position="268"/>
        <end position="497"/>
    </location>
</feature>
<dbReference type="CDD" id="cd06225">
    <property type="entry name" value="HAMP"/>
    <property type="match status" value="1"/>
</dbReference>
<dbReference type="PROSITE" id="PS50885">
    <property type="entry name" value="HAMP"/>
    <property type="match status" value="1"/>
</dbReference>
<accession>A0ABU2CG96</accession>
<dbReference type="InterPro" id="IPR004090">
    <property type="entry name" value="Chemotax_Me-accpt_rcpt"/>
</dbReference>
<dbReference type="EMBL" id="JAVDXT010000008">
    <property type="protein sequence ID" value="MDR7380367.1"/>
    <property type="molecule type" value="Genomic_DNA"/>
</dbReference>
<proteinExistence type="inferred from homology"/>
<dbReference type="SUPFAM" id="SSF58104">
    <property type="entry name" value="Methyl-accepting chemotaxis protein (MCP) signaling domain"/>
    <property type="match status" value="1"/>
</dbReference>
<dbReference type="PRINTS" id="PR00260">
    <property type="entry name" value="CHEMTRNSDUCR"/>
</dbReference>
<keyword evidence="6 13" id="KW-0812">Transmembrane</keyword>
<feature type="transmembrane region" description="Helical" evidence="13">
    <location>
        <begin position="192"/>
        <end position="210"/>
    </location>
</feature>
<evidence type="ECO:0000256" key="5">
    <source>
        <dbReference type="ARBA" id="ARBA00022519"/>
    </source>
</evidence>
<dbReference type="InterPro" id="IPR051310">
    <property type="entry name" value="MCP_chemotaxis"/>
</dbReference>
<evidence type="ECO:0000256" key="6">
    <source>
        <dbReference type="ARBA" id="ARBA00022692"/>
    </source>
</evidence>
<dbReference type="InterPro" id="IPR003660">
    <property type="entry name" value="HAMP_dom"/>
</dbReference>
<dbReference type="SMART" id="SM00283">
    <property type="entry name" value="MA"/>
    <property type="match status" value="1"/>
</dbReference>
<dbReference type="InterPro" id="IPR003122">
    <property type="entry name" value="Tar_rcpt_lig-bd"/>
</dbReference>
<evidence type="ECO:0000256" key="13">
    <source>
        <dbReference type="SAM" id="Phobius"/>
    </source>
</evidence>
<dbReference type="PANTHER" id="PTHR43531:SF14">
    <property type="entry name" value="METHYL-ACCEPTING CHEMOTAXIS PROTEIN I-RELATED"/>
    <property type="match status" value="1"/>
</dbReference>
<evidence type="ECO:0000259" key="14">
    <source>
        <dbReference type="PROSITE" id="PS50111"/>
    </source>
</evidence>
<dbReference type="Gene3D" id="1.10.287.950">
    <property type="entry name" value="Methyl-accepting chemotaxis protein"/>
    <property type="match status" value="1"/>
</dbReference>
<dbReference type="Proteomes" id="UP001180487">
    <property type="component" value="Unassembled WGS sequence"/>
</dbReference>
<dbReference type="Pfam" id="PF00672">
    <property type="entry name" value="HAMP"/>
    <property type="match status" value="1"/>
</dbReference>
<evidence type="ECO:0000256" key="8">
    <source>
        <dbReference type="ARBA" id="ARBA00023136"/>
    </source>
</evidence>
<evidence type="ECO:0000313" key="17">
    <source>
        <dbReference type="Proteomes" id="UP001180487"/>
    </source>
</evidence>
<dbReference type="Pfam" id="PF02203">
    <property type="entry name" value="TarH"/>
    <property type="match status" value="1"/>
</dbReference>
<keyword evidence="4" id="KW-0145">Chemotaxis</keyword>
<sequence length="519" mass="54348">MKNFKISTRLLVLVGVLSALLVAVGSIGLLGIAQANAVVESMYKQRMQSIASVGAYQFLSMRARQVISDTLIDPSPLVVAKNIKDIDAITAASQKAWDSLLAVPLSAEGASRVQALEAKRQKFQQEGLKPVMAALRDDDFLPAQVLVLGRFSALFNPISDDIRALIQLMEGEARSDFDAAVLRYQAIRNVCLAAIVFGVLFALLFGLALVRGITRPLLHAGAVANAVARGDLSQQIDTRGQDEIAVMMQALAAMQASLSRVVVSVRQGSENVSSASSEMSQGNDDLSERTERQASTLQQTAASMEQLGATVRQNADHAAQANQLAIQASSVAAQGGAVVAEAVATMQGINHSTKQISDIIGVIDSIAFQTNILALNAAVEAARAGEQGRGFAVVASEVRSLAGRSAEAAKQIKQLIQASVARMEQGTVLVGKAGTTMTEVVRSIRSVTDIVGEISAASSEQSTGVSQVGQAVTQIDQATQQNAALVEQMAAAASSMKTQAQDLVAAVAVFSLPTRVALA</sequence>
<dbReference type="SMART" id="SM00304">
    <property type="entry name" value="HAMP"/>
    <property type="match status" value="1"/>
</dbReference>
<keyword evidence="17" id="KW-1185">Reference proteome</keyword>
<evidence type="ECO:0000256" key="1">
    <source>
        <dbReference type="ARBA" id="ARBA00004429"/>
    </source>
</evidence>
<comment type="similarity">
    <text evidence="10">Belongs to the methyl-accepting chemotaxis (MCP) protein family.</text>
</comment>
<evidence type="ECO:0000256" key="11">
    <source>
        <dbReference type="PROSITE-ProRule" id="PRU00284"/>
    </source>
</evidence>
<keyword evidence="8 13" id="KW-0472">Membrane</keyword>
<dbReference type="RefSeq" id="WP_116608965.1">
    <property type="nucleotide sequence ID" value="NZ_JAVDXT010000008.1"/>
</dbReference>
<evidence type="ECO:0000256" key="3">
    <source>
        <dbReference type="ARBA" id="ARBA00022481"/>
    </source>
</evidence>
<dbReference type="PROSITE" id="PS50111">
    <property type="entry name" value="CHEMOTAXIS_TRANSDUC_2"/>
    <property type="match status" value="1"/>
</dbReference>
<keyword evidence="16" id="KW-0675">Receptor</keyword>
<keyword evidence="5" id="KW-0997">Cell inner membrane</keyword>
<feature type="domain" description="HAMP" evidence="15">
    <location>
        <begin position="211"/>
        <end position="263"/>
    </location>
</feature>
<comment type="subcellular location">
    <subcellularLocation>
        <location evidence="1">Cell inner membrane</location>
        <topology evidence="1">Multi-pass membrane protein</topology>
    </subcellularLocation>
</comment>
<protein>
    <submittedName>
        <fullName evidence="16">Methyl-accepting chemotaxis protein-1 (Serine sensor receptor)</fullName>
    </submittedName>
</protein>
<dbReference type="Pfam" id="PF00015">
    <property type="entry name" value="MCPsignal"/>
    <property type="match status" value="1"/>
</dbReference>
<comment type="caution">
    <text evidence="16">The sequence shown here is derived from an EMBL/GenBank/DDBJ whole genome shotgun (WGS) entry which is preliminary data.</text>
</comment>
<organism evidence="16 17">
    <name type="scientific">Rhodoferax ferrireducens</name>
    <dbReference type="NCBI Taxonomy" id="192843"/>
    <lineage>
        <taxon>Bacteria</taxon>
        <taxon>Pseudomonadati</taxon>
        <taxon>Pseudomonadota</taxon>
        <taxon>Betaproteobacteria</taxon>
        <taxon>Burkholderiales</taxon>
        <taxon>Comamonadaceae</taxon>
        <taxon>Rhodoferax</taxon>
    </lineage>
</organism>
<evidence type="ECO:0000256" key="9">
    <source>
        <dbReference type="ARBA" id="ARBA00023224"/>
    </source>
</evidence>
<evidence type="ECO:0000256" key="4">
    <source>
        <dbReference type="ARBA" id="ARBA00022500"/>
    </source>
</evidence>
<name>A0ABU2CG96_9BURK</name>
<evidence type="ECO:0000256" key="12">
    <source>
        <dbReference type="SAM" id="MobiDB-lite"/>
    </source>
</evidence>
<evidence type="ECO:0000256" key="2">
    <source>
        <dbReference type="ARBA" id="ARBA00022475"/>
    </source>
</evidence>